<feature type="domain" description="Xylose isomerase-like TIM barrel" evidence="1">
    <location>
        <begin position="32"/>
        <end position="306"/>
    </location>
</feature>
<comment type="caution">
    <text evidence="2">The sequence shown here is derived from an EMBL/GenBank/DDBJ whole genome shotgun (WGS) entry which is preliminary data.</text>
</comment>
<protein>
    <submittedName>
        <fullName evidence="2">Xylose isomerase-like protein</fullName>
    </submittedName>
</protein>
<dbReference type="Proteomes" id="UP001610335">
    <property type="component" value="Unassembled WGS sequence"/>
</dbReference>
<reference evidence="2 3" key="1">
    <citation type="submission" date="2024-07" db="EMBL/GenBank/DDBJ databases">
        <title>Section-level genome sequencing and comparative genomics of Aspergillus sections Usti and Cavernicolus.</title>
        <authorList>
            <consortium name="Lawrence Berkeley National Laboratory"/>
            <person name="Nybo J.L."/>
            <person name="Vesth T.C."/>
            <person name="Theobald S."/>
            <person name="Frisvad J.C."/>
            <person name="Larsen T.O."/>
            <person name="Kjaerboelling I."/>
            <person name="Rothschild-Mancinelli K."/>
            <person name="Lyhne E.K."/>
            <person name="Kogle M.E."/>
            <person name="Barry K."/>
            <person name="Clum A."/>
            <person name="Na H."/>
            <person name="Ledsgaard L."/>
            <person name="Lin J."/>
            <person name="Lipzen A."/>
            <person name="Kuo A."/>
            <person name="Riley R."/>
            <person name="Mondo S."/>
            <person name="LaButti K."/>
            <person name="Haridas S."/>
            <person name="Pangalinan J."/>
            <person name="Salamov A.A."/>
            <person name="Simmons B.A."/>
            <person name="Magnuson J.K."/>
            <person name="Chen J."/>
            <person name="Drula E."/>
            <person name="Henrissat B."/>
            <person name="Wiebenga A."/>
            <person name="Lubbers R.J."/>
            <person name="Gomes A.C."/>
            <person name="Makela M.R."/>
            <person name="Stajich J."/>
            <person name="Grigoriev I.V."/>
            <person name="Mortensen U.H."/>
            <person name="De vries R.P."/>
            <person name="Baker S.E."/>
            <person name="Andersen M.R."/>
        </authorList>
    </citation>
    <scope>NUCLEOTIDE SEQUENCE [LARGE SCALE GENOMIC DNA]</scope>
    <source>
        <strain evidence="2 3">CBS 600.67</strain>
    </source>
</reference>
<evidence type="ECO:0000259" key="1">
    <source>
        <dbReference type="Pfam" id="PF01261"/>
    </source>
</evidence>
<keyword evidence="3" id="KW-1185">Reference proteome</keyword>
<name>A0ABR4IRQ8_9EURO</name>
<dbReference type="InterPro" id="IPR050312">
    <property type="entry name" value="IolE/XylAMocC-like"/>
</dbReference>
<dbReference type="InterPro" id="IPR036237">
    <property type="entry name" value="Xyl_isomerase-like_sf"/>
</dbReference>
<dbReference type="InterPro" id="IPR013022">
    <property type="entry name" value="Xyl_isomerase-like_TIM-brl"/>
</dbReference>
<evidence type="ECO:0000313" key="3">
    <source>
        <dbReference type="Proteomes" id="UP001610335"/>
    </source>
</evidence>
<dbReference type="PANTHER" id="PTHR12110:SF21">
    <property type="entry name" value="XYLOSE ISOMERASE-LIKE TIM BARREL DOMAIN-CONTAINING PROTEIN"/>
    <property type="match status" value="1"/>
</dbReference>
<dbReference type="SUPFAM" id="SSF51658">
    <property type="entry name" value="Xylose isomerase-like"/>
    <property type="match status" value="1"/>
</dbReference>
<evidence type="ECO:0000313" key="2">
    <source>
        <dbReference type="EMBL" id="KAL2830460.1"/>
    </source>
</evidence>
<sequence length="353" mass="39281">MNSLQTIKGPAIFVAQYISNEPPFNTLDGICQWASSLGYRGIQIPIDPRLIDIEAAAKDAEYCESLLSIFQKHNIQLTELSSHLQGQLIAVHPAYDTLFDAFAPAQVHNNPKARQEWATQFLCLAAKASKNLRLTAHATFSGALAWPYIYPWPQRPAGLIETAFSELAARWMPILDVFEECGVDLCYEIHPGEDLHDGVSFEQFLAAVNHHPRASILYDPSHFVLQCMDYLAFIDRYHSRIRIFHVKDAEFLPDGRQGVYGGYSDWTQRAGRFRALGDGQVDFKGIFARLAQYGYGGWAVLESECAFKDKIVCAREGAGFIESSIIPVSETAFDDFAAGAVGPDGVRRILGLD</sequence>
<dbReference type="Gene3D" id="3.20.20.150">
    <property type="entry name" value="Divalent-metal-dependent TIM barrel enzymes"/>
    <property type="match status" value="1"/>
</dbReference>
<dbReference type="Pfam" id="PF01261">
    <property type="entry name" value="AP_endonuc_2"/>
    <property type="match status" value="1"/>
</dbReference>
<organism evidence="2 3">
    <name type="scientific">Aspergillus cavernicola</name>
    <dbReference type="NCBI Taxonomy" id="176166"/>
    <lineage>
        <taxon>Eukaryota</taxon>
        <taxon>Fungi</taxon>
        <taxon>Dikarya</taxon>
        <taxon>Ascomycota</taxon>
        <taxon>Pezizomycotina</taxon>
        <taxon>Eurotiomycetes</taxon>
        <taxon>Eurotiomycetidae</taxon>
        <taxon>Eurotiales</taxon>
        <taxon>Aspergillaceae</taxon>
        <taxon>Aspergillus</taxon>
        <taxon>Aspergillus subgen. Nidulantes</taxon>
    </lineage>
</organism>
<accession>A0ABR4IRQ8</accession>
<dbReference type="EMBL" id="JBFXLS010000012">
    <property type="protein sequence ID" value="KAL2830460.1"/>
    <property type="molecule type" value="Genomic_DNA"/>
</dbReference>
<proteinExistence type="predicted"/>
<dbReference type="PANTHER" id="PTHR12110">
    <property type="entry name" value="HYDROXYPYRUVATE ISOMERASE"/>
    <property type="match status" value="1"/>
</dbReference>
<gene>
    <name evidence="2" type="ORF">BDW59DRAFT_177821</name>
</gene>